<dbReference type="EMBL" id="JAULSY010000082">
    <property type="protein sequence ID" value="KAK0666810.1"/>
    <property type="molecule type" value="Genomic_DNA"/>
</dbReference>
<organism evidence="3 4">
    <name type="scientific">Cercophora samala</name>
    <dbReference type="NCBI Taxonomy" id="330535"/>
    <lineage>
        <taxon>Eukaryota</taxon>
        <taxon>Fungi</taxon>
        <taxon>Dikarya</taxon>
        <taxon>Ascomycota</taxon>
        <taxon>Pezizomycotina</taxon>
        <taxon>Sordariomycetes</taxon>
        <taxon>Sordariomycetidae</taxon>
        <taxon>Sordariales</taxon>
        <taxon>Lasiosphaeriaceae</taxon>
        <taxon>Cercophora</taxon>
    </lineage>
</organism>
<keyword evidence="4" id="KW-1185">Reference proteome</keyword>
<feature type="region of interest" description="Disordered" evidence="1">
    <location>
        <begin position="362"/>
        <end position="382"/>
    </location>
</feature>
<sequence length="695" mass="78949">MFESLPEELLREVRKSLSTQDLKTLTLVSKSFHGIWAPRFWNTLYVDTASPTDRPSSVSISRIKQCTYTLQNASSCIQNVVDLVFRRDIRWKLWDYEKEEDWPNVACLHRQPPPEDYSMWMVLERAAPVAGWSGDTWSSRNRRCVEASIEGMGKQPDPDPMNSIALATQSIIERIPVGQLRSFTWDLAACTPQAVFDILFRTQPQLESISLTGDACCKAVGEDLRLPFTQLSRINLNSLPRSYLLPVRSLLETNRRQLRDLQIEDLADGCSLEELFYGKEGCQDATNEDPANESDEKSAANPAVLFPSLATLSLRGIVLTKRVDRAFNLSGLRALTLRHCSQSSGFLERAMTTKSSPQLKTFEFKSDHGSGDEDYDSDSDEKETNTVNDFLLSFEGLNNLFIGFARDLCGTEDSDYFHPLWSTVGHHGSTLKKLVIHQRGIWRGRSCSFGIERNIDHILDVNDNLGIPERIINKWMMDSSTNPLSALPKLECLGLPCAVSDWEEFDTRVVHTDTEVRSQPFIVTLLTPFTYASRRLKLLHLRQTGSNVRKYDSWAFKETLRPPPPGLGRRRVNPDNPKNYDARDLVALTPAEVQSMLEDDFARFLDWTFGPNGILSLQAVAFGDFANGHMSGKYLHNIFACRSSDEPYGYRVFDCRDKGHKNEWRDVADEYADFLESCPVGPRVEGWQHGSRYHF</sequence>
<evidence type="ECO:0000259" key="2">
    <source>
        <dbReference type="PROSITE" id="PS50181"/>
    </source>
</evidence>
<accession>A0AA39Z9K1</accession>
<reference evidence="3" key="1">
    <citation type="submission" date="2023-06" db="EMBL/GenBank/DDBJ databases">
        <title>Genome-scale phylogeny and comparative genomics of the fungal order Sordariales.</title>
        <authorList>
            <consortium name="Lawrence Berkeley National Laboratory"/>
            <person name="Hensen N."/>
            <person name="Bonometti L."/>
            <person name="Westerberg I."/>
            <person name="Brannstrom I.O."/>
            <person name="Guillou S."/>
            <person name="Cros-Aarteil S."/>
            <person name="Calhoun S."/>
            <person name="Haridas S."/>
            <person name="Kuo A."/>
            <person name="Mondo S."/>
            <person name="Pangilinan J."/>
            <person name="Riley R."/>
            <person name="Labutti K."/>
            <person name="Andreopoulos B."/>
            <person name="Lipzen A."/>
            <person name="Chen C."/>
            <person name="Yanf M."/>
            <person name="Daum C."/>
            <person name="Ng V."/>
            <person name="Clum A."/>
            <person name="Steindorff A."/>
            <person name="Ohm R."/>
            <person name="Martin F."/>
            <person name="Silar P."/>
            <person name="Natvig D."/>
            <person name="Lalanne C."/>
            <person name="Gautier V."/>
            <person name="Ament-Velasquez S.L."/>
            <person name="Kruys A."/>
            <person name="Hutchinson M.I."/>
            <person name="Powell A.J."/>
            <person name="Barry K."/>
            <person name="Miller A.N."/>
            <person name="Grigoriev I.V."/>
            <person name="Debuchy R."/>
            <person name="Gladieux P."/>
            <person name="Thoren M.H."/>
            <person name="Johannesson H."/>
        </authorList>
    </citation>
    <scope>NUCLEOTIDE SEQUENCE</scope>
    <source>
        <strain evidence="3">CBS 307.81</strain>
    </source>
</reference>
<proteinExistence type="predicted"/>
<gene>
    <name evidence="3" type="ORF">QBC41DRAFT_325147</name>
</gene>
<evidence type="ECO:0000313" key="4">
    <source>
        <dbReference type="Proteomes" id="UP001174997"/>
    </source>
</evidence>
<name>A0AA39Z9K1_9PEZI</name>
<feature type="domain" description="F-box" evidence="2">
    <location>
        <begin position="1"/>
        <end position="44"/>
    </location>
</feature>
<evidence type="ECO:0000256" key="1">
    <source>
        <dbReference type="SAM" id="MobiDB-lite"/>
    </source>
</evidence>
<dbReference type="SUPFAM" id="SSF81383">
    <property type="entry name" value="F-box domain"/>
    <property type="match status" value="1"/>
</dbReference>
<evidence type="ECO:0000313" key="3">
    <source>
        <dbReference type="EMBL" id="KAK0666810.1"/>
    </source>
</evidence>
<feature type="compositionally biased region" description="Basic and acidic residues" evidence="1">
    <location>
        <begin position="362"/>
        <end position="371"/>
    </location>
</feature>
<dbReference type="InterPro" id="IPR036047">
    <property type="entry name" value="F-box-like_dom_sf"/>
</dbReference>
<dbReference type="InterPro" id="IPR001810">
    <property type="entry name" value="F-box_dom"/>
</dbReference>
<protein>
    <recommendedName>
        <fullName evidence="2">F-box domain-containing protein</fullName>
    </recommendedName>
</protein>
<dbReference type="PROSITE" id="PS50181">
    <property type="entry name" value="FBOX"/>
    <property type="match status" value="1"/>
</dbReference>
<feature type="compositionally biased region" description="Acidic residues" evidence="1">
    <location>
        <begin position="372"/>
        <end position="381"/>
    </location>
</feature>
<dbReference type="Proteomes" id="UP001174997">
    <property type="component" value="Unassembled WGS sequence"/>
</dbReference>
<comment type="caution">
    <text evidence="3">The sequence shown here is derived from an EMBL/GenBank/DDBJ whole genome shotgun (WGS) entry which is preliminary data.</text>
</comment>
<dbReference type="AlphaFoldDB" id="A0AA39Z9K1"/>